<keyword evidence="1" id="KW-0175">Coiled coil</keyword>
<dbReference type="AlphaFoldDB" id="A0A550CIT4"/>
<reference evidence="2 3" key="1">
    <citation type="journal article" date="2019" name="New Phytol.">
        <title>Comparative genomics reveals unique wood-decay strategies and fruiting body development in the Schizophyllaceae.</title>
        <authorList>
            <person name="Almasi E."/>
            <person name="Sahu N."/>
            <person name="Krizsan K."/>
            <person name="Balint B."/>
            <person name="Kovacs G.M."/>
            <person name="Kiss B."/>
            <person name="Cseklye J."/>
            <person name="Drula E."/>
            <person name="Henrissat B."/>
            <person name="Nagy I."/>
            <person name="Chovatia M."/>
            <person name="Adam C."/>
            <person name="LaButti K."/>
            <person name="Lipzen A."/>
            <person name="Riley R."/>
            <person name="Grigoriev I.V."/>
            <person name="Nagy L.G."/>
        </authorList>
    </citation>
    <scope>NUCLEOTIDE SEQUENCE [LARGE SCALE GENOMIC DNA]</scope>
    <source>
        <strain evidence="2 3">NL-1724</strain>
    </source>
</reference>
<proteinExistence type="predicted"/>
<accession>A0A550CIT4</accession>
<dbReference type="CDD" id="cd22656">
    <property type="entry name" value="ClyA_Cry6Aa-like"/>
    <property type="match status" value="1"/>
</dbReference>
<feature type="coiled-coil region" evidence="1">
    <location>
        <begin position="196"/>
        <end position="223"/>
    </location>
</feature>
<dbReference type="EMBL" id="VDMD01000006">
    <property type="protein sequence ID" value="TRM64718.1"/>
    <property type="molecule type" value="Genomic_DNA"/>
</dbReference>
<evidence type="ECO:0000313" key="3">
    <source>
        <dbReference type="Proteomes" id="UP000320762"/>
    </source>
</evidence>
<dbReference type="Gene3D" id="1.20.1170.10">
    <property type="match status" value="1"/>
</dbReference>
<evidence type="ECO:0000313" key="2">
    <source>
        <dbReference type="EMBL" id="TRM64718.1"/>
    </source>
</evidence>
<keyword evidence="3" id="KW-1185">Reference proteome</keyword>
<sequence length="416" mass="45941">MSDTEKLTPRSLLDEEGNFTLQNKDIYDLLKYVQTGALLPTAELGYRERVQLSSDMARKLSSVIGPLLTSYATTRGHCETFKTITYPSIISLSDDVYDYALKASGASAAPSPYAQIFDCVTLLADTVSQAEKSILRADLNGLVDAQVRAIDVLQVKAQRVVADLRAFEGQTMSDQAVLKERSNAVNIKLTSEQGSMVEIRAKLKALRDELDATMRQYEQAKIAACTTPTYAWLFPIGLIVASAMAGVNGEKAATLASRIDKVRVLVTDSEGKVRDGERMVANLETIDADLDNVIALIEPAVTAIQRMMGVWDAVAIDLTRLKTMTNTDVRKVIKVIADVVEQKVIEKWAALVAAVDKYRKAATVSCVLEQRSLNDLATELFMYRSPGLFPNMPYPKNPCFDIPEPYQRPGILDFYY</sequence>
<evidence type="ECO:0000256" key="1">
    <source>
        <dbReference type="SAM" id="Coils"/>
    </source>
</evidence>
<dbReference type="Proteomes" id="UP000320762">
    <property type="component" value="Unassembled WGS sequence"/>
</dbReference>
<comment type="caution">
    <text evidence="2">The sequence shown here is derived from an EMBL/GenBank/DDBJ whole genome shotgun (WGS) entry which is preliminary data.</text>
</comment>
<organism evidence="2 3">
    <name type="scientific">Schizophyllum amplum</name>
    <dbReference type="NCBI Taxonomy" id="97359"/>
    <lineage>
        <taxon>Eukaryota</taxon>
        <taxon>Fungi</taxon>
        <taxon>Dikarya</taxon>
        <taxon>Basidiomycota</taxon>
        <taxon>Agaricomycotina</taxon>
        <taxon>Agaricomycetes</taxon>
        <taxon>Agaricomycetidae</taxon>
        <taxon>Agaricales</taxon>
        <taxon>Schizophyllaceae</taxon>
        <taxon>Schizophyllum</taxon>
    </lineage>
</organism>
<name>A0A550CIT4_9AGAR</name>
<protein>
    <submittedName>
        <fullName evidence="2">Uncharacterized protein</fullName>
    </submittedName>
</protein>
<dbReference type="SUPFAM" id="SSF58100">
    <property type="entry name" value="Bacterial hemolysins"/>
    <property type="match status" value="1"/>
</dbReference>
<dbReference type="OrthoDB" id="4494488at2759"/>
<gene>
    <name evidence="2" type="ORF">BD626DRAFT_535999</name>
</gene>